<sequence length="872" mass="96445">MTSREVTGITEQRDEEEEEEEEEYYESLDRLMSSSSCSCSNSEDECEDPGFGVSSSIRPVAVFGYDIWTSVGSSVSERRSRLLCEMGLDSSSSVSRGRRGQEPGIGDIGHSGSSDWLAGFSDGGDRSRGSDSTRSVCFSSGSTLIHSIGSGVGSDCNFRGNSSIVCSVNSRNNFENGDAFMLGTVHHCTQPTSRNCENLDEIRGNTVAVDRNCGEGLTDEGEVEDTAVCRIKNLDDGKEFVVNEFREDGTWNKLKEVETGRQLTFEEFEISVGHSPIVQELMRRQNFEKGKKEDRDANGVQAGGIASKMKKRGSWFKSFKSVASTVTGAHKERRSSDERDTSSERGGRRSSSATDDSQDAFHGPEKVKVRQYGKSSKELSALYKTQEIKAHGGSIWAVKFSLDGKFLASAGEDCVIHVWKVVESERKGELLLEKPEDGNISIILGVNGSPELSAMSPVRDSFEKRRRGRASTSRKSLSPDHILIPDMVFALSDKPLCSFEGHDQDVLDLSWAKSQHLLSSSMDKTVRLWHLSNKSCLKIFRHNDFVTCIQFNPVEDKFFISGSLDGKVRIWSVLDGQVVDWSDFHEMVTAACYTPDGQGALVGSYKGTCRLYDTSENKLVQRSQINLQNRKKKSHLRKITGFQFVSGSSSEVVITSADSRIRVVDGTDLVHKFKGFRNTNSQISASLTANGRYVVSASEDSHVYVWKHEVDSRTGRTKGLTVSRSYEHFHSQDVSIAMPWPGFDDSWGLQDSFETDDSNHRADEVSTAYHPSTPVEEANDINRSGSASGCSNSPLSGTISSKTNNYLFDRITPNWTDDKLVPRPRNRSSVRLGIDFMAGMTESMSAWGLVIVTAGLRGEIRIFQNFGLPIRI</sequence>
<organism evidence="1 2">
    <name type="scientific">Melastoma candidum</name>
    <dbReference type="NCBI Taxonomy" id="119954"/>
    <lineage>
        <taxon>Eukaryota</taxon>
        <taxon>Viridiplantae</taxon>
        <taxon>Streptophyta</taxon>
        <taxon>Embryophyta</taxon>
        <taxon>Tracheophyta</taxon>
        <taxon>Spermatophyta</taxon>
        <taxon>Magnoliopsida</taxon>
        <taxon>eudicotyledons</taxon>
        <taxon>Gunneridae</taxon>
        <taxon>Pentapetalae</taxon>
        <taxon>rosids</taxon>
        <taxon>malvids</taxon>
        <taxon>Myrtales</taxon>
        <taxon>Melastomataceae</taxon>
        <taxon>Melastomatoideae</taxon>
        <taxon>Melastomateae</taxon>
        <taxon>Melastoma</taxon>
    </lineage>
</organism>
<comment type="caution">
    <text evidence="1">The sequence shown here is derived from an EMBL/GenBank/DDBJ whole genome shotgun (WGS) entry which is preliminary data.</text>
</comment>
<keyword evidence="2" id="KW-1185">Reference proteome</keyword>
<evidence type="ECO:0000313" key="1">
    <source>
        <dbReference type="EMBL" id="KAI4374708.1"/>
    </source>
</evidence>
<evidence type="ECO:0000313" key="2">
    <source>
        <dbReference type="Proteomes" id="UP001057402"/>
    </source>
</evidence>
<protein>
    <submittedName>
        <fullName evidence="1">Uncharacterized protein</fullName>
    </submittedName>
</protein>
<name>A0ACB9R867_9MYRT</name>
<reference evidence="2" key="1">
    <citation type="journal article" date="2023" name="Front. Plant Sci.">
        <title>Chromosomal-level genome assembly of Melastoma candidum provides insights into trichome evolution.</title>
        <authorList>
            <person name="Zhong Y."/>
            <person name="Wu W."/>
            <person name="Sun C."/>
            <person name="Zou P."/>
            <person name="Liu Y."/>
            <person name="Dai S."/>
            <person name="Zhou R."/>
        </authorList>
    </citation>
    <scope>NUCLEOTIDE SEQUENCE [LARGE SCALE GENOMIC DNA]</scope>
</reference>
<dbReference type="EMBL" id="CM042883">
    <property type="protein sequence ID" value="KAI4374708.1"/>
    <property type="molecule type" value="Genomic_DNA"/>
</dbReference>
<proteinExistence type="predicted"/>
<gene>
    <name evidence="1" type="ORF">MLD38_012671</name>
</gene>
<accession>A0ACB9R867</accession>
<dbReference type="Proteomes" id="UP001057402">
    <property type="component" value="Chromosome 4"/>
</dbReference>